<dbReference type="Proteomes" id="UP000886520">
    <property type="component" value="Chromosome 24"/>
</dbReference>
<protein>
    <submittedName>
        <fullName evidence="1">Uncharacterized protein</fullName>
    </submittedName>
</protein>
<comment type="caution">
    <text evidence="1">The sequence shown here is derived from an EMBL/GenBank/DDBJ whole genome shotgun (WGS) entry which is preliminary data.</text>
</comment>
<sequence>MRDIRSLKERWLVGFENAEREKQTLESPRGSEDVSIGEGEQGLVSCEECVQPVAEKSENASFEEVMNGCDDESMCEEVVQIESLCDDVSDDIGFLANLLSEAGVNVSTFYTSMLEDVTCEFFDRLLDEKVPLEKDIDAPKNDDTCADAVNMFRGFVFHFAGMYAFQCLLKATDSSHAIATGVS</sequence>
<keyword evidence="2" id="KW-1185">Reference proteome</keyword>
<dbReference type="EMBL" id="JABFUD020000024">
    <property type="protein sequence ID" value="KAI5060561.1"/>
    <property type="molecule type" value="Genomic_DNA"/>
</dbReference>
<gene>
    <name evidence="1" type="ORF">GOP47_0024981</name>
</gene>
<proteinExistence type="predicted"/>
<accession>A0A9D4U2T7</accession>
<organism evidence="1 2">
    <name type="scientific">Adiantum capillus-veneris</name>
    <name type="common">Maidenhair fern</name>
    <dbReference type="NCBI Taxonomy" id="13818"/>
    <lineage>
        <taxon>Eukaryota</taxon>
        <taxon>Viridiplantae</taxon>
        <taxon>Streptophyta</taxon>
        <taxon>Embryophyta</taxon>
        <taxon>Tracheophyta</taxon>
        <taxon>Polypodiopsida</taxon>
        <taxon>Polypodiidae</taxon>
        <taxon>Polypodiales</taxon>
        <taxon>Pteridineae</taxon>
        <taxon>Pteridaceae</taxon>
        <taxon>Vittarioideae</taxon>
        <taxon>Adiantum</taxon>
    </lineage>
</organism>
<reference evidence="1" key="1">
    <citation type="submission" date="2021-01" db="EMBL/GenBank/DDBJ databases">
        <title>Adiantum capillus-veneris genome.</title>
        <authorList>
            <person name="Fang Y."/>
            <person name="Liao Q."/>
        </authorList>
    </citation>
    <scope>NUCLEOTIDE SEQUENCE</scope>
    <source>
        <strain evidence="1">H3</strain>
        <tissue evidence="1">Leaf</tissue>
    </source>
</reference>
<evidence type="ECO:0000313" key="2">
    <source>
        <dbReference type="Proteomes" id="UP000886520"/>
    </source>
</evidence>
<evidence type="ECO:0000313" key="1">
    <source>
        <dbReference type="EMBL" id="KAI5060561.1"/>
    </source>
</evidence>
<name>A0A9D4U2T7_ADICA</name>
<dbReference type="AlphaFoldDB" id="A0A9D4U2T7"/>